<feature type="transmembrane region" description="Helical" evidence="6">
    <location>
        <begin position="63"/>
        <end position="85"/>
    </location>
</feature>
<feature type="transmembrane region" description="Helical" evidence="6">
    <location>
        <begin position="38"/>
        <end position="57"/>
    </location>
</feature>
<dbReference type="Pfam" id="PF00512">
    <property type="entry name" value="HisKA"/>
    <property type="match status" value="1"/>
</dbReference>
<keyword evidence="8" id="KW-0418">Kinase</keyword>
<sequence>MKLIIFPPIPSILVSLFVFLALRHFLELRERAPRLNWLLKYLWVLALPLLLVVRITGSRWDTGVFWQIDAVYVVLMVALAGVVLIRLRALQPARTLLVALAPFALYALAKVPDVFLDNLMVFSFGNPADIYWLFSIAWLVGGTLVAYKQQTLLQQQRLEHELEARIKARNQELEQLVEERTASLVRQAGELRETLEELRVTQNQLVQSEKMASLGELTAGIAHEIQNPLNFVTNFADVSTELLGELREEQQRGQEADPELEAELLTDLEQNLTKITHHGHRAASIVRGMLEHSRASTGERLPTDLNQLADEYLRLAYHGLRAKNKSFNATLDTDLAPDLPLVEAVGPDVGRVLLNLFTNAFYAVQQRREQQPGPDYTPTVRVRTRLLPGGSVQISVRDNGTGIPEAVRQKIFQPFFTTKPTGQGTGLGLSLSYDIITKGHNGTLSFVTEEGQGTEFIIELPLSARNSPAPTPGGPAVNPAPQTERSSG</sequence>
<dbReference type="InterPro" id="IPR005467">
    <property type="entry name" value="His_kinase_dom"/>
</dbReference>
<dbReference type="Pfam" id="PF02518">
    <property type="entry name" value="HATPase_c"/>
    <property type="match status" value="1"/>
</dbReference>
<dbReference type="PANTHER" id="PTHR43065:SF42">
    <property type="entry name" value="TWO-COMPONENT SENSOR PPRA"/>
    <property type="match status" value="1"/>
</dbReference>
<dbReference type="EC" id="2.7.13.3" evidence="2"/>
<gene>
    <name evidence="8" type="ORF">SAMN04487998_2665</name>
</gene>
<dbReference type="GO" id="GO:0000155">
    <property type="term" value="F:phosphorelay sensor kinase activity"/>
    <property type="evidence" value="ECO:0007669"/>
    <property type="project" value="InterPro"/>
</dbReference>
<keyword evidence="8" id="KW-0808">Transferase</keyword>
<dbReference type="SMART" id="SM00387">
    <property type="entry name" value="HATPase_c"/>
    <property type="match status" value="1"/>
</dbReference>
<name>A0A1I0H139_9BACT</name>
<feature type="region of interest" description="Disordered" evidence="5">
    <location>
        <begin position="463"/>
        <end position="488"/>
    </location>
</feature>
<dbReference type="InterPro" id="IPR004358">
    <property type="entry name" value="Sig_transdc_His_kin-like_C"/>
</dbReference>
<dbReference type="EMBL" id="FOHS01000003">
    <property type="protein sequence ID" value="SET76516.1"/>
    <property type="molecule type" value="Genomic_DNA"/>
</dbReference>
<evidence type="ECO:0000256" key="3">
    <source>
        <dbReference type="ARBA" id="ARBA00022553"/>
    </source>
</evidence>
<evidence type="ECO:0000256" key="5">
    <source>
        <dbReference type="SAM" id="MobiDB-lite"/>
    </source>
</evidence>
<dbReference type="SMART" id="SM00388">
    <property type="entry name" value="HisKA"/>
    <property type="match status" value="1"/>
</dbReference>
<evidence type="ECO:0000256" key="4">
    <source>
        <dbReference type="SAM" id="Coils"/>
    </source>
</evidence>
<evidence type="ECO:0000313" key="9">
    <source>
        <dbReference type="Proteomes" id="UP000198697"/>
    </source>
</evidence>
<reference evidence="9" key="1">
    <citation type="submission" date="2016-10" db="EMBL/GenBank/DDBJ databases">
        <authorList>
            <person name="Varghese N."/>
            <person name="Submissions S."/>
        </authorList>
    </citation>
    <scope>NUCLEOTIDE SEQUENCE [LARGE SCALE GENOMIC DNA]</scope>
    <source>
        <strain evidence="9">DSM 15310</strain>
    </source>
</reference>
<evidence type="ECO:0000313" key="8">
    <source>
        <dbReference type="EMBL" id="SET76516.1"/>
    </source>
</evidence>
<dbReference type="AlphaFoldDB" id="A0A1I0H139"/>
<feature type="transmembrane region" description="Helical" evidence="6">
    <location>
        <begin position="129"/>
        <end position="147"/>
    </location>
</feature>
<feature type="transmembrane region" description="Helical" evidence="6">
    <location>
        <begin position="6"/>
        <end position="26"/>
    </location>
</feature>
<dbReference type="SUPFAM" id="SSF55874">
    <property type="entry name" value="ATPase domain of HSP90 chaperone/DNA topoisomerase II/histidine kinase"/>
    <property type="match status" value="1"/>
</dbReference>
<dbReference type="PRINTS" id="PR00344">
    <property type="entry name" value="BCTRLSENSOR"/>
</dbReference>
<dbReference type="RefSeq" id="WP_092772286.1">
    <property type="nucleotide sequence ID" value="NZ_FOHS01000003.1"/>
</dbReference>
<dbReference type="InterPro" id="IPR003594">
    <property type="entry name" value="HATPase_dom"/>
</dbReference>
<dbReference type="Gene3D" id="1.10.287.130">
    <property type="match status" value="1"/>
</dbReference>
<evidence type="ECO:0000256" key="1">
    <source>
        <dbReference type="ARBA" id="ARBA00000085"/>
    </source>
</evidence>
<feature type="transmembrane region" description="Helical" evidence="6">
    <location>
        <begin position="92"/>
        <end position="109"/>
    </location>
</feature>
<dbReference type="PANTHER" id="PTHR43065">
    <property type="entry name" value="SENSOR HISTIDINE KINASE"/>
    <property type="match status" value="1"/>
</dbReference>
<dbReference type="OrthoDB" id="9806995at2"/>
<dbReference type="Gene3D" id="3.30.565.10">
    <property type="entry name" value="Histidine kinase-like ATPase, C-terminal domain"/>
    <property type="match status" value="1"/>
</dbReference>
<proteinExistence type="predicted"/>
<keyword evidence="4" id="KW-0175">Coiled coil</keyword>
<evidence type="ECO:0000256" key="2">
    <source>
        <dbReference type="ARBA" id="ARBA00012438"/>
    </source>
</evidence>
<dbReference type="InterPro" id="IPR036890">
    <property type="entry name" value="HATPase_C_sf"/>
</dbReference>
<dbReference type="InterPro" id="IPR036097">
    <property type="entry name" value="HisK_dim/P_sf"/>
</dbReference>
<keyword evidence="3" id="KW-0597">Phosphoprotein</keyword>
<protein>
    <recommendedName>
        <fullName evidence="2">histidine kinase</fullName>
        <ecNumber evidence="2">2.7.13.3</ecNumber>
    </recommendedName>
</protein>
<keyword evidence="6" id="KW-1133">Transmembrane helix</keyword>
<keyword evidence="6" id="KW-0812">Transmembrane</keyword>
<organism evidence="8 9">
    <name type="scientific">Hymenobacter actinosclerus</name>
    <dbReference type="NCBI Taxonomy" id="82805"/>
    <lineage>
        <taxon>Bacteria</taxon>
        <taxon>Pseudomonadati</taxon>
        <taxon>Bacteroidota</taxon>
        <taxon>Cytophagia</taxon>
        <taxon>Cytophagales</taxon>
        <taxon>Hymenobacteraceae</taxon>
        <taxon>Hymenobacter</taxon>
    </lineage>
</organism>
<evidence type="ECO:0000256" key="6">
    <source>
        <dbReference type="SAM" id="Phobius"/>
    </source>
</evidence>
<accession>A0A1I0H139</accession>
<dbReference type="STRING" id="82805.SAMN04487998_2665"/>
<feature type="domain" description="Histidine kinase" evidence="7">
    <location>
        <begin position="220"/>
        <end position="464"/>
    </location>
</feature>
<feature type="coiled-coil region" evidence="4">
    <location>
        <begin position="159"/>
        <end position="211"/>
    </location>
</feature>
<dbReference type="Proteomes" id="UP000198697">
    <property type="component" value="Unassembled WGS sequence"/>
</dbReference>
<keyword evidence="6" id="KW-0472">Membrane</keyword>
<comment type="catalytic activity">
    <reaction evidence="1">
        <text>ATP + protein L-histidine = ADP + protein N-phospho-L-histidine.</text>
        <dbReference type="EC" id="2.7.13.3"/>
    </reaction>
</comment>
<keyword evidence="9" id="KW-1185">Reference proteome</keyword>
<dbReference type="PROSITE" id="PS50109">
    <property type="entry name" value="HIS_KIN"/>
    <property type="match status" value="1"/>
</dbReference>
<dbReference type="InterPro" id="IPR003661">
    <property type="entry name" value="HisK_dim/P_dom"/>
</dbReference>
<evidence type="ECO:0000259" key="7">
    <source>
        <dbReference type="PROSITE" id="PS50109"/>
    </source>
</evidence>
<dbReference type="SUPFAM" id="SSF47384">
    <property type="entry name" value="Homodimeric domain of signal transducing histidine kinase"/>
    <property type="match status" value="1"/>
</dbReference>
<dbReference type="CDD" id="cd00082">
    <property type="entry name" value="HisKA"/>
    <property type="match status" value="1"/>
</dbReference>